<comment type="caution">
    <text evidence="3">The sequence shown here is derived from an EMBL/GenBank/DDBJ whole genome shotgun (WGS) entry which is preliminary data.</text>
</comment>
<name>A0ABW1PD79_9PSEU</name>
<dbReference type="PROSITE" id="PS50850">
    <property type="entry name" value="MFS"/>
    <property type="match status" value="1"/>
</dbReference>
<feature type="transmembrane region" description="Helical" evidence="1">
    <location>
        <begin position="28"/>
        <end position="56"/>
    </location>
</feature>
<evidence type="ECO:0000259" key="2">
    <source>
        <dbReference type="PROSITE" id="PS50850"/>
    </source>
</evidence>
<sequence>MIMIGALALLLGLARLLRRTLSVLTRLLVSAGAVMTGIATTLAMSAAVTTVLLVYLR</sequence>
<protein>
    <recommendedName>
        <fullName evidence="2">Major facilitator superfamily (MFS) profile domain-containing protein</fullName>
    </recommendedName>
</protein>
<gene>
    <name evidence="3" type="ORF">ACFP3R_26230</name>
</gene>
<evidence type="ECO:0000313" key="4">
    <source>
        <dbReference type="Proteomes" id="UP001596220"/>
    </source>
</evidence>
<evidence type="ECO:0000256" key="1">
    <source>
        <dbReference type="SAM" id="Phobius"/>
    </source>
</evidence>
<keyword evidence="1" id="KW-0812">Transmembrane</keyword>
<keyword evidence="1" id="KW-1133">Transmembrane helix</keyword>
<keyword evidence="4" id="KW-1185">Reference proteome</keyword>
<reference evidence="4" key="1">
    <citation type="journal article" date="2019" name="Int. J. Syst. Evol. Microbiol.">
        <title>The Global Catalogue of Microorganisms (GCM) 10K type strain sequencing project: providing services to taxonomists for standard genome sequencing and annotation.</title>
        <authorList>
            <consortium name="The Broad Institute Genomics Platform"/>
            <consortium name="The Broad Institute Genome Sequencing Center for Infectious Disease"/>
            <person name="Wu L."/>
            <person name="Ma J."/>
        </authorList>
    </citation>
    <scope>NUCLEOTIDE SEQUENCE [LARGE SCALE GENOMIC DNA]</scope>
    <source>
        <strain evidence="4">CGMCC 4.7246</strain>
    </source>
</reference>
<evidence type="ECO:0000313" key="3">
    <source>
        <dbReference type="EMBL" id="MFC6092787.1"/>
    </source>
</evidence>
<organism evidence="3 4">
    <name type="scientific">Saccharothrix lopnurensis</name>
    <dbReference type="NCBI Taxonomy" id="1670621"/>
    <lineage>
        <taxon>Bacteria</taxon>
        <taxon>Bacillati</taxon>
        <taxon>Actinomycetota</taxon>
        <taxon>Actinomycetes</taxon>
        <taxon>Pseudonocardiales</taxon>
        <taxon>Pseudonocardiaceae</taxon>
        <taxon>Saccharothrix</taxon>
    </lineage>
</organism>
<dbReference type="EMBL" id="JBHSQO010000033">
    <property type="protein sequence ID" value="MFC6092787.1"/>
    <property type="molecule type" value="Genomic_DNA"/>
</dbReference>
<dbReference type="InterPro" id="IPR020846">
    <property type="entry name" value="MFS_dom"/>
</dbReference>
<dbReference type="Proteomes" id="UP001596220">
    <property type="component" value="Unassembled WGS sequence"/>
</dbReference>
<dbReference type="RefSeq" id="WP_380639349.1">
    <property type="nucleotide sequence ID" value="NZ_JBHSQO010000033.1"/>
</dbReference>
<proteinExistence type="predicted"/>
<keyword evidence="1" id="KW-0472">Membrane</keyword>
<feature type="domain" description="Major facilitator superfamily (MFS) profile" evidence="2">
    <location>
        <begin position="1"/>
        <end position="57"/>
    </location>
</feature>
<accession>A0ABW1PD79</accession>